<comment type="caution">
    <text evidence="1">The sequence shown here is derived from an EMBL/GenBank/DDBJ whole genome shotgun (WGS) entry which is preliminary data.</text>
</comment>
<gene>
    <name evidence="1" type="ORF">LCGC14_1805520</name>
</gene>
<dbReference type="AlphaFoldDB" id="A0A0F9J336"/>
<accession>A0A0F9J336</accession>
<protein>
    <submittedName>
        <fullName evidence="1">Uncharacterized protein</fullName>
    </submittedName>
</protein>
<organism evidence="1">
    <name type="scientific">marine sediment metagenome</name>
    <dbReference type="NCBI Taxonomy" id="412755"/>
    <lineage>
        <taxon>unclassified sequences</taxon>
        <taxon>metagenomes</taxon>
        <taxon>ecological metagenomes</taxon>
    </lineage>
</organism>
<sequence length="67" mass="7535">MIIVCPNNPDHKRFNVTAHVSEEWIVDEEGTFIDVAQGSSGGEILHKPDLEDYYVCLECITEAKVTK</sequence>
<dbReference type="EMBL" id="LAZR01017459">
    <property type="protein sequence ID" value="KKM00326.1"/>
    <property type="molecule type" value="Genomic_DNA"/>
</dbReference>
<evidence type="ECO:0000313" key="1">
    <source>
        <dbReference type="EMBL" id="KKM00326.1"/>
    </source>
</evidence>
<reference evidence="1" key="1">
    <citation type="journal article" date="2015" name="Nature">
        <title>Complex archaea that bridge the gap between prokaryotes and eukaryotes.</title>
        <authorList>
            <person name="Spang A."/>
            <person name="Saw J.H."/>
            <person name="Jorgensen S.L."/>
            <person name="Zaremba-Niedzwiedzka K."/>
            <person name="Martijn J."/>
            <person name="Lind A.E."/>
            <person name="van Eijk R."/>
            <person name="Schleper C."/>
            <person name="Guy L."/>
            <person name="Ettema T.J."/>
        </authorList>
    </citation>
    <scope>NUCLEOTIDE SEQUENCE</scope>
</reference>
<proteinExistence type="predicted"/>
<name>A0A0F9J336_9ZZZZ</name>